<sequence length="343" mass="36510">MSASTLQPLGITESVAFDMIVGDLTRRSFFTGMAATTLAAAAACSTTDATDGLGNSETRTITTHYRPVEVPRSPQRVIAASYWIPFQMYAIGVRPIGVYDYSGNFDQLSPAMQEFISNVSVIGSWADLEIEAIAALQPDLIIGNAMEIDEGVFASLSRIAPTAVFSADTRADWMTILDGVADSLNQADALNGLRAEYERTVAEIAEKYLGKISEHTWASVSFGHGEGEFSLQHPDSAAGALLAAIGVEFGRAAAATGTEYSYTTYSTENFTVIDDVTLVVHPVGGRGEPLAAVEAVLAQPTFQATPAAQTGQVYGVRSLYDVNDYRAAIDALRNLEATVLAQL</sequence>
<proteinExistence type="inferred from homology"/>
<dbReference type="SUPFAM" id="SSF53807">
    <property type="entry name" value="Helical backbone' metal receptor"/>
    <property type="match status" value="1"/>
</dbReference>
<dbReference type="AlphaFoldDB" id="A0A839RM70"/>
<evidence type="ECO:0000313" key="6">
    <source>
        <dbReference type="EMBL" id="MBB3037031.1"/>
    </source>
</evidence>
<evidence type="ECO:0000256" key="3">
    <source>
        <dbReference type="ARBA" id="ARBA00022448"/>
    </source>
</evidence>
<dbReference type="RefSeq" id="WP_183377488.1">
    <property type="nucleotide sequence ID" value="NZ_BDDI01000020.1"/>
</dbReference>
<dbReference type="Gene3D" id="3.40.50.1980">
    <property type="entry name" value="Nitrogenase molybdenum iron protein domain"/>
    <property type="match status" value="2"/>
</dbReference>
<keyword evidence="7" id="KW-1185">Reference proteome</keyword>
<name>A0A839RM70_9ACTN</name>
<dbReference type="EMBL" id="JACHWS010000001">
    <property type="protein sequence ID" value="MBB3037031.1"/>
    <property type="molecule type" value="Genomic_DNA"/>
</dbReference>
<organism evidence="6 7">
    <name type="scientific">Hoyosella altamirensis</name>
    <dbReference type="NCBI Taxonomy" id="616997"/>
    <lineage>
        <taxon>Bacteria</taxon>
        <taxon>Bacillati</taxon>
        <taxon>Actinomycetota</taxon>
        <taxon>Actinomycetes</taxon>
        <taxon>Mycobacteriales</taxon>
        <taxon>Hoyosellaceae</taxon>
        <taxon>Hoyosella</taxon>
    </lineage>
</organism>
<evidence type="ECO:0000256" key="4">
    <source>
        <dbReference type="ARBA" id="ARBA00022729"/>
    </source>
</evidence>
<dbReference type="PROSITE" id="PS51318">
    <property type="entry name" value="TAT"/>
    <property type="match status" value="1"/>
</dbReference>
<feature type="domain" description="Fe/B12 periplasmic-binding" evidence="5">
    <location>
        <begin position="76"/>
        <end position="343"/>
    </location>
</feature>
<dbReference type="PROSITE" id="PS50983">
    <property type="entry name" value="FE_B12_PBP"/>
    <property type="match status" value="1"/>
</dbReference>
<dbReference type="PANTHER" id="PTHR30532">
    <property type="entry name" value="IRON III DICITRATE-BINDING PERIPLASMIC PROTEIN"/>
    <property type="match status" value="1"/>
</dbReference>
<evidence type="ECO:0000259" key="5">
    <source>
        <dbReference type="PROSITE" id="PS50983"/>
    </source>
</evidence>
<comment type="subcellular location">
    <subcellularLocation>
        <location evidence="1">Cell envelope</location>
    </subcellularLocation>
</comment>
<dbReference type="GO" id="GO:0030288">
    <property type="term" value="C:outer membrane-bounded periplasmic space"/>
    <property type="evidence" value="ECO:0007669"/>
    <property type="project" value="TreeGrafter"/>
</dbReference>
<comment type="caution">
    <text evidence="6">The sequence shown here is derived from an EMBL/GenBank/DDBJ whole genome shotgun (WGS) entry which is preliminary data.</text>
</comment>
<evidence type="ECO:0000313" key="7">
    <source>
        <dbReference type="Proteomes" id="UP000567922"/>
    </source>
</evidence>
<dbReference type="Proteomes" id="UP000567922">
    <property type="component" value="Unassembled WGS sequence"/>
</dbReference>
<comment type="similarity">
    <text evidence="2">Belongs to the bacterial solute-binding protein 8 family.</text>
</comment>
<dbReference type="InterPro" id="IPR051313">
    <property type="entry name" value="Bact_iron-sidero_bind"/>
</dbReference>
<dbReference type="Pfam" id="PF01497">
    <property type="entry name" value="Peripla_BP_2"/>
    <property type="match status" value="1"/>
</dbReference>
<keyword evidence="3" id="KW-0813">Transport</keyword>
<keyword evidence="4" id="KW-0732">Signal</keyword>
<accession>A0A839RM70</accession>
<dbReference type="InterPro" id="IPR002491">
    <property type="entry name" value="ABC_transptr_periplasmic_BD"/>
</dbReference>
<dbReference type="InterPro" id="IPR006311">
    <property type="entry name" value="TAT_signal"/>
</dbReference>
<evidence type="ECO:0000256" key="1">
    <source>
        <dbReference type="ARBA" id="ARBA00004196"/>
    </source>
</evidence>
<reference evidence="6 7" key="1">
    <citation type="submission" date="2020-08" db="EMBL/GenBank/DDBJ databases">
        <title>Sequencing the genomes of 1000 actinobacteria strains.</title>
        <authorList>
            <person name="Klenk H.-P."/>
        </authorList>
    </citation>
    <scope>NUCLEOTIDE SEQUENCE [LARGE SCALE GENOMIC DNA]</scope>
    <source>
        <strain evidence="6 7">DSM 45258</strain>
    </source>
</reference>
<evidence type="ECO:0000256" key="2">
    <source>
        <dbReference type="ARBA" id="ARBA00008814"/>
    </source>
</evidence>
<dbReference type="GO" id="GO:1901678">
    <property type="term" value="P:iron coordination entity transport"/>
    <property type="evidence" value="ECO:0007669"/>
    <property type="project" value="UniProtKB-ARBA"/>
</dbReference>
<protein>
    <submittedName>
        <fullName evidence="6">Iron complex transport system substrate-binding protein</fullName>
    </submittedName>
</protein>
<dbReference type="PANTHER" id="PTHR30532:SF1">
    <property type="entry name" value="IRON(3+)-HYDROXAMATE-BINDING PROTEIN FHUD"/>
    <property type="match status" value="1"/>
</dbReference>
<gene>
    <name evidence="6" type="ORF">FHU29_001465</name>
</gene>